<keyword evidence="2" id="KW-1185">Reference proteome</keyword>
<sequence length="53" mass="5984">MPQKCFINDLEELLLSTMLSGQINGIYKLAKTPPWGLNKRGTKGSPEVVSHWR</sequence>
<dbReference type="AlphaFoldDB" id="A0A9D4J486"/>
<evidence type="ECO:0000313" key="2">
    <source>
        <dbReference type="Proteomes" id="UP000828390"/>
    </source>
</evidence>
<comment type="caution">
    <text evidence="1">The sequence shown here is derived from an EMBL/GenBank/DDBJ whole genome shotgun (WGS) entry which is preliminary data.</text>
</comment>
<reference evidence="1" key="1">
    <citation type="journal article" date="2019" name="bioRxiv">
        <title>The Genome of the Zebra Mussel, Dreissena polymorpha: A Resource for Invasive Species Research.</title>
        <authorList>
            <person name="McCartney M.A."/>
            <person name="Auch B."/>
            <person name="Kono T."/>
            <person name="Mallez S."/>
            <person name="Zhang Y."/>
            <person name="Obille A."/>
            <person name="Becker A."/>
            <person name="Abrahante J.E."/>
            <person name="Garbe J."/>
            <person name="Badalamenti J.P."/>
            <person name="Herman A."/>
            <person name="Mangelson H."/>
            <person name="Liachko I."/>
            <person name="Sullivan S."/>
            <person name="Sone E.D."/>
            <person name="Koren S."/>
            <person name="Silverstein K.A.T."/>
            <person name="Beckman K.B."/>
            <person name="Gohl D.M."/>
        </authorList>
    </citation>
    <scope>NUCLEOTIDE SEQUENCE</scope>
    <source>
        <strain evidence="1">Duluth1</strain>
        <tissue evidence="1">Whole animal</tissue>
    </source>
</reference>
<name>A0A9D4J486_DREPO</name>
<dbReference type="Proteomes" id="UP000828390">
    <property type="component" value="Unassembled WGS sequence"/>
</dbReference>
<dbReference type="EMBL" id="JAIWYP010000007">
    <property type="protein sequence ID" value="KAH3799236.1"/>
    <property type="molecule type" value="Genomic_DNA"/>
</dbReference>
<gene>
    <name evidence="1" type="ORF">DPMN_152842</name>
</gene>
<evidence type="ECO:0000313" key="1">
    <source>
        <dbReference type="EMBL" id="KAH3799236.1"/>
    </source>
</evidence>
<reference evidence="1" key="2">
    <citation type="submission" date="2020-11" db="EMBL/GenBank/DDBJ databases">
        <authorList>
            <person name="McCartney M.A."/>
            <person name="Auch B."/>
            <person name="Kono T."/>
            <person name="Mallez S."/>
            <person name="Becker A."/>
            <person name="Gohl D.M."/>
            <person name="Silverstein K.A.T."/>
            <person name="Koren S."/>
            <person name="Bechman K.B."/>
            <person name="Herman A."/>
            <person name="Abrahante J.E."/>
            <person name="Garbe J."/>
        </authorList>
    </citation>
    <scope>NUCLEOTIDE SEQUENCE</scope>
    <source>
        <strain evidence="1">Duluth1</strain>
        <tissue evidence="1">Whole animal</tissue>
    </source>
</reference>
<accession>A0A9D4J486</accession>
<organism evidence="1 2">
    <name type="scientific">Dreissena polymorpha</name>
    <name type="common">Zebra mussel</name>
    <name type="synonym">Mytilus polymorpha</name>
    <dbReference type="NCBI Taxonomy" id="45954"/>
    <lineage>
        <taxon>Eukaryota</taxon>
        <taxon>Metazoa</taxon>
        <taxon>Spiralia</taxon>
        <taxon>Lophotrochozoa</taxon>
        <taxon>Mollusca</taxon>
        <taxon>Bivalvia</taxon>
        <taxon>Autobranchia</taxon>
        <taxon>Heteroconchia</taxon>
        <taxon>Euheterodonta</taxon>
        <taxon>Imparidentia</taxon>
        <taxon>Neoheterodontei</taxon>
        <taxon>Myida</taxon>
        <taxon>Dreissenoidea</taxon>
        <taxon>Dreissenidae</taxon>
        <taxon>Dreissena</taxon>
    </lineage>
</organism>
<proteinExistence type="predicted"/>
<protein>
    <submittedName>
        <fullName evidence="1">Uncharacterized protein</fullName>
    </submittedName>
</protein>